<reference evidence="1 2" key="1">
    <citation type="submission" date="2019-09" db="EMBL/GenBank/DDBJ databases">
        <authorList>
            <person name="Depoorter E."/>
        </authorList>
    </citation>
    <scope>NUCLEOTIDE SEQUENCE [LARGE SCALE GENOMIC DNA]</scope>
    <source>
        <strain evidence="1">LMG 24064</strain>
    </source>
</reference>
<dbReference type="GeneID" id="99793593"/>
<gene>
    <name evidence="1" type="ORF">BLA24064_06285</name>
</gene>
<dbReference type="RefSeq" id="WP_170297563.1">
    <property type="nucleotide sequence ID" value="NZ_CABVPL010000093.1"/>
</dbReference>
<dbReference type="EMBL" id="CABVPL010000093">
    <property type="protein sequence ID" value="VWC29992.1"/>
    <property type="molecule type" value="Genomic_DNA"/>
</dbReference>
<proteinExistence type="predicted"/>
<accession>A0A6P2R1W1</accession>
<name>A0A6P2R1W1_9BURK</name>
<dbReference type="Proteomes" id="UP000494222">
    <property type="component" value="Unassembled WGS sequence"/>
</dbReference>
<evidence type="ECO:0000313" key="2">
    <source>
        <dbReference type="Proteomes" id="UP000494222"/>
    </source>
</evidence>
<evidence type="ECO:0000313" key="1">
    <source>
        <dbReference type="EMBL" id="VWC29992.1"/>
    </source>
</evidence>
<organism evidence="1 2">
    <name type="scientific">Burkholderia latens</name>
    <dbReference type="NCBI Taxonomy" id="488446"/>
    <lineage>
        <taxon>Bacteria</taxon>
        <taxon>Pseudomonadati</taxon>
        <taxon>Pseudomonadota</taxon>
        <taxon>Betaproteobacteria</taxon>
        <taxon>Burkholderiales</taxon>
        <taxon>Burkholderiaceae</taxon>
        <taxon>Burkholderia</taxon>
        <taxon>Burkholderia cepacia complex</taxon>
    </lineage>
</organism>
<protein>
    <submittedName>
        <fullName evidence="1">Uncharacterized protein</fullName>
    </submittedName>
</protein>
<dbReference type="AlphaFoldDB" id="A0A6P2R1W1"/>
<sequence length="52" mass="5386">MDTQLIIGLGVLLGAAAAAAATRDLLRAMKAQAKPVPVRVRASSNGSRRADR</sequence>